<dbReference type="Pfam" id="PF05448">
    <property type="entry name" value="AXE1"/>
    <property type="match status" value="1"/>
</dbReference>
<evidence type="ECO:0000313" key="2">
    <source>
        <dbReference type="EMBL" id="AIA91939.1"/>
    </source>
</evidence>
<name>A0A060C9R3_9SPIR</name>
<feature type="domain" description="Acetyl xylan esterase" evidence="1">
    <location>
        <begin position="2"/>
        <end position="47"/>
    </location>
</feature>
<proteinExistence type="predicted"/>
<protein>
    <submittedName>
        <fullName evidence="2">CAZy families CE7 protein</fullName>
    </submittedName>
</protein>
<dbReference type="Gene3D" id="3.40.50.1820">
    <property type="entry name" value="alpha/beta hydrolase"/>
    <property type="match status" value="1"/>
</dbReference>
<feature type="non-terminal residue" evidence="2">
    <location>
        <position position="1"/>
    </location>
</feature>
<dbReference type="InterPro" id="IPR029058">
    <property type="entry name" value="AB_hydrolase_fold"/>
</dbReference>
<reference evidence="2" key="1">
    <citation type="journal article" date="2013" name="Environ. Microbiol.">
        <title>Seasonally variable intestinal metagenomes of the red palm weevil (Rhynchophorus ferrugineus).</title>
        <authorList>
            <person name="Jia S."/>
            <person name="Zhang X."/>
            <person name="Zhang G."/>
            <person name="Yin A."/>
            <person name="Zhang S."/>
            <person name="Li F."/>
            <person name="Wang L."/>
            <person name="Zhao D."/>
            <person name="Yun Q."/>
            <person name="Tala"/>
            <person name="Wang J."/>
            <person name="Sun G."/>
            <person name="Baabdullah M."/>
            <person name="Yu X."/>
            <person name="Hu S."/>
            <person name="Al-Mssallem I.S."/>
            <person name="Yu J."/>
        </authorList>
    </citation>
    <scope>NUCLEOTIDE SEQUENCE</scope>
</reference>
<sequence length="71" mass="7833">DAVYRTLSYHDVALHCERAAVPALFSAGQMDLLVPPSTIFAGFNRYGRRHAADAAVRRRRSRSTGTTATRV</sequence>
<feature type="non-terminal residue" evidence="2">
    <location>
        <position position="71"/>
    </location>
</feature>
<accession>A0A060C9R3</accession>
<dbReference type="InterPro" id="IPR008391">
    <property type="entry name" value="AXE1_dom"/>
</dbReference>
<dbReference type="AlphaFoldDB" id="A0A060C9R3"/>
<evidence type="ECO:0000259" key="1">
    <source>
        <dbReference type="Pfam" id="PF05448"/>
    </source>
</evidence>
<organism evidence="2">
    <name type="scientific">uncultured Brachyspira sp</name>
    <dbReference type="NCBI Taxonomy" id="221953"/>
    <lineage>
        <taxon>Bacteria</taxon>
        <taxon>Pseudomonadati</taxon>
        <taxon>Spirochaetota</taxon>
        <taxon>Spirochaetia</taxon>
        <taxon>Brachyspirales</taxon>
        <taxon>Brachyspiraceae</taxon>
        <taxon>Brachyspira</taxon>
        <taxon>environmental samples</taxon>
    </lineage>
</organism>
<dbReference type="EMBL" id="KF124621">
    <property type="protein sequence ID" value="AIA91939.1"/>
    <property type="molecule type" value="Genomic_DNA"/>
</dbReference>